<evidence type="ECO:0000259" key="17">
    <source>
        <dbReference type="Pfam" id="PF01326"/>
    </source>
</evidence>
<feature type="binding site" evidence="14">
    <location>
        <position position="772"/>
    </location>
    <ligand>
        <name>substrate</name>
    </ligand>
</feature>
<dbReference type="Pfam" id="PF01326">
    <property type="entry name" value="PPDK_N"/>
    <property type="match status" value="1"/>
</dbReference>
<organism evidence="19 21">
    <name type="scientific">Aureimonas ureilytica</name>
    <dbReference type="NCBI Taxonomy" id="401562"/>
    <lineage>
        <taxon>Bacteria</taxon>
        <taxon>Pseudomonadati</taxon>
        <taxon>Pseudomonadota</taxon>
        <taxon>Alphaproteobacteria</taxon>
        <taxon>Hyphomicrobiales</taxon>
        <taxon>Aurantimonadaceae</taxon>
        <taxon>Aureimonas</taxon>
    </lineage>
</organism>
<evidence type="ECO:0000259" key="16">
    <source>
        <dbReference type="Pfam" id="PF00391"/>
    </source>
</evidence>
<evidence type="ECO:0000259" key="18">
    <source>
        <dbReference type="Pfam" id="PF02896"/>
    </source>
</evidence>
<feature type="domain" description="PEP-utilising enzyme C-terminal" evidence="18">
    <location>
        <begin position="523"/>
        <end position="872"/>
    </location>
</feature>
<dbReference type="Pfam" id="PF02896">
    <property type="entry name" value="PEP-utilizers_C"/>
    <property type="match status" value="1"/>
</dbReference>
<dbReference type="Proteomes" id="UP000078529">
    <property type="component" value="Unassembled WGS sequence"/>
</dbReference>
<dbReference type="InterPro" id="IPR010121">
    <property type="entry name" value="Pyruvate_phosphate_dikinase"/>
</dbReference>
<keyword evidence="22" id="KW-1185">Reference proteome</keyword>
<evidence type="ECO:0000313" key="20">
    <source>
        <dbReference type="EMBL" id="KTR06593.1"/>
    </source>
</evidence>
<evidence type="ECO:0000256" key="7">
    <source>
        <dbReference type="ARBA" id="ARBA00022723"/>
    </source>
</evidence>
<dbReference type="Proteomes" id="UP000078272">
    <property type="component" value="Unassembled WGS sequence"/>
</dbReference>
<dbReference type="InterPro" id="IPR002192">
    <property type="entry name" value="PPDK_AMP/ATP-bd"/>
</dbReference>
<feature type="binding site" evidence="15">
    <location>
        <position position="772"/>
    </location>
    <ligand>
        <name>Mg(2+)</name>
        <dbReference type="ChEBI" id="CHEBI:18420"/>
    </ligand>
</feature>
<dbReference type="PROSITE" id="PS00742">
    <property type="entry name" value="PEP_ENZYMES_2"/>
    <property type="match status" value="1"/>
</dbReference>
<feature type="binding site" evidence="14">
    <location>
        <position position="771"/>
    </location>
    <ligand>
        <name>substrate</name>
    </ligand>
</feature>
<accession>A0A175RDY2</accession>
<evidence type="ECO:0000256" key="13">
    <source>
        <dbReference type="PIRSR" id="PIRSR000853-1"/>
    </source>
</evidence>
<dbReference type="InterPro" id="IPR040442">
    <property type="entry name" value="Pyrv_kinase-like_dom_sf"/>
</dbReference>
<dbReference type="GO" id="GO:0016301">
    <property type="term" value="F:kinase activity"/>
    <property type="evidence" value="ECO:0007669"/>
    <property type="project" value="UniProtKB-UniRule"/>
</dbReference>
<comment type="similarity">
    <text evidence="3 12">Belongs to the PEP-utilizing enzyme family.</text>
</comment>
<evidence type="ECO:0000256" key="1">
    <source>
        <dbReference type="ARBA" id="ARBA00001946"/>
    </source>
</evidence>
<sequence length="892" mass="96599">MAKRLFTFRRGAADRTADATEALGLKGSNLAVLASLDLPVPPGFTISTSAWREAVAAGSDLPPALRNEMLAAIEWLEGVTGRTFDGSDKPLLLAVRTSARAIMPGLADTVLDVGLNNRTVERLAQELGDLGFAFRSYRRFIESYCSLVYSMDPGEFDEVADKQRERSGWQGGEPHSLVDWRTLIGAYLSFVEDEVGEAMPQSPLEQLYRVVEASFASWRGPVARAFRMVHGIGENAGLAVTIHAMIFNERGEKSGTGRALSRDLKTGEPQLTGEFALGGRGGDGIQPHVEPIDLGAPSIQSLFPADLGALADHARRIEAHMGDACEIDFMVGDGELFLLQSRILKRSVAEGIRIAIAMTREGLIGEEDALLRIEPSALDQLLHPSIERGEEVVVIGKGMPASPGAASGQIVFSSEQAIALAAEGRKSILVRNETLPEDVHGMHVTEGVLTVRGGTTSHAAVVARGIGKPCVTGAGALRVNTEAGTLTASGRVLEYGDWLTIDGTTGEVIAGAPKLKRPSLTGDFATLMEFSDRARRMRVRTNAETPAEARAARAFGAEGIGLCRTEHMFFEGERISMMREMILARDEAGRRAALDKLLPIQRSDFIELFEIMAGMPVMIRLLDPPLHEFLPKGDQEITETASSLGISVAVVNERIDALHEFNPMLGHRGCRLAISHPEIVEMQARAIFEAAIEAGERKGKAVVPEIMVPLVGLRKELDFVKARVDGVAKLVMAERNREITYLVGTMIELPRAIVRADTIAEVADFFSFGTNDLTQTVYGISRDDAANFLSAYERQGIIERDPFQTLDIEGVGELIALGVEKARRTRPDIPLGVCGEQGGDPASIAFFERTGLDYVSCSPYRVPIARLAAAQAAIRFERAIRTAAAPKTRTRF</sequence>
<reference evidence="21 22" key="1">
    <citation type="journal article" date="2016" name="Front. Microbiol.">
        <title>Genomic Resource of Rice Seed Associated Bacteria.</title>
        <authorList>
            <person name="Midha S."/>
            <person name="Bansal K."/>
            <person name="Sharma S."/>
            <person name="Kumar N."/>
            <person name="Patil P.P."/>
            <person name="Chaudhry V."/>
            <person name="Patil P.B."/>
        </authorList>
    </citation>
    <scope>NUCLEOTIDE SEQUENCE [LARGE SCALE GENOMIC DNA]</scope>
    <source>
        <strain evidence="19 21">NS226</strain>
        <strain evidence="20 22">NS365</strain>
    </source>
</reference>
<dbReference type="PROSITE" id="PS00370">
    <property type="entry name" value="PEP_ENZYMES_PHOS_SITE"/>
    <property type="match status" value="1"/>
</dbReference>
<keyword evidence="9 19" id="KW-0418">Kinase</keyword>
<keyword evidence="7 15" id="KW-0479">Metal-binding</keyword>
<dbReference type="OrthoDB" id="9765468at2"/>
<evidence type="ECO:0000313" key="19">
    <source>
        <dbReference type="EMBL" id="KTQ97646.1"/>
    </source>
</evidence>
<evidence type="ECO:0000256" key="2">
    <source>
        <dbReference type="ARBA" id="ARBA00003144"/>
    </source>
</evidence>
<dbReference type="PANTHER" id="PTHR22931:SF9">
    <property type="entry name" value="PYRUVATE, PHOSPHATE DIKINASE 1, CHLOROPLASTIC"/>
    <property type="match status" value="1"/>
</dbReference>
<feature type="binding site" evidence="14">
    <location>
        <position position="748"/>
    </location>
    <ligand>
        <name>substrate</name>
    </ligand>
</feature>
<comment type="caution">
    <text evidence="19">The sequence shown here is derived from an EMBL/GenBank/DDBJ whole genome shotgun (WGS) entry which is preliminary data.</text>
</comment>
<dbReference type="STRING" id="401562.NS365_06875"/>
<evidence type="ECO:0000256" key="12">
    <source>
        <dbReference type="PIRNR" id="PIRNR000853"/>
    </source>
</evidence>
<feature type="binding site" evidence="14">
    <location>
        <position position="564"/>
    </location>
    <ligand>
        <name>substrate</name>
    </ligand>
</feature>
<dbReference type="Gene3D" id="3.30.1490.20">
    <property type="entry name" value="ATP-grasp fold, A domain"/>
    <property type="match status" value="1"/>
</dbReference>
<dbReference type="Gene3D" id="3.20.20.60">
    <property type="entry name" value="Phosphoenolpyruvate-binding domains"/>
    <property type="match status" value="1"/>
</dbReference>
<dbReference type="InterPro" id="IPR013815">
    <property type="entry name" value="ATP_grasp_subdomain_1"/>
</dbReference>
<evidence type="ECO:0000256" key="8">
    <source>
        <dbReference type="ARBA" id="ARBA00022741"/>
    </source>
</evidence>
<feature type="domain" description="Pyruvate phosphate dikinase AMP/ATP-binding" evidence="17">
    <location>
        <begin position="60"/>
        <end position="268"/>
    </location>
</feature>
<comment type="cofactor">
    <cofactor evidence="1 12 15">
        <name>Mg(2+)</name>
        <dbReference type="ChEBI" id="CHEBI:18420"/>
    </cofactor>
</comment>
<protein>
    <recommendedName>
        <fullName evidence="5 12">Pyruvate, phosphate dikinase</fullName>
        <ecNumber evidence="4 12">2.7.9.1</ecNumber>
    </recommendedName>
</protein>
<dbReference type="InterPro" id="IPR008279">
    <property type="entry name" value="PEP-util_enz_mobile_dom"/>
</dbReference>
<evidence type="ECO:0000256" key="11">
    <source>
        <dbReference type="ARBA" id="ARBA00022842"/>
    </source>
</evidence>
<dbReference type="InterPro" id="IPR000121">
    <property type="entry name" value="PEP_util_C"/>
</dbReference>
<dbReference type="SUPFAM" id="SSF56059">
    <property type="entry name" value="Glutathione synthetase ATP-binding domain-like"/>
    <property type="match status" value="1"/>
</dbReference>
<keyword evidence="6 19" id="KW-0808">Transferase</keyword>
<dbReference type="Gene3D" id="3.30.470.20">
    <property type="entry name" value="ATP-grasp fold, B domain"/>
    <property type="match status" value="1"/>
</dbReference>
<keyword evidence="8" id="KW-0547">Nucleotide-binding</keyword>
<dbReference type="GO" id="GO:0005524">
    <property type="term" value="F:ATP binding"/>
    <property type="evidence" value="ECO:0007669"/>
    <property type="project" value="UniProtKB-UniRule"/>
</dbReference>
<dbReference type="EMBL" id="LDPZ01000006">
    <property type="protein sequence ID" value="KTQ97646.1"/>
    <property type="molecule type" value="Genomic_DNA"/>
</dbReference>
<evidence type="ECO:0000256" key="15">
    <source>
        <dbReference type="PIRSR" id="PIRSR000853-3"/>
    </source>
</evidence>
<evidence type="ECO:0000313" key="22">
    <source>
        <dbReference type="Proteomes" id="UP000078529"/>
    </source>
</evidence>
<feature type="active site" description="Tele-phosphohistidine intermediate" evidence="13">
    <location>
        <position position="458"/>
    </location>
</feature>
<dbReference type="SUPFAM" id="SSF51621">
    <property type="entry name" value="Phosphoenolpyruvate/pyruvate domain"/>
    <property type="match status" value="1"/>
</dbReference>
<dbReference type="eggNOG" id="COG0574">
    <property type="taxonomic scope" value="Bacteria"/>
</dbReference>
<dbReference type="AlphaFoldDB" id="A0A175RDY2"/>
<dbReference type="InterPro" id="IPR015813">
    <property type="entry name" value="Pyrv/PenolPyrv_kinase-like_dom"/>
</dbReference>
<feature type="binding site" evidence="14">
    <location>
        <position position="620"/>
    </location>
    <ligand>
        <name>substrate</name>
    </ligand>
</feature>
<dbReference type="RefSeq" id="WP_058599545.1">
    <property type="nucleotide sequence ID" value="NZ_LDPZ01000006.1"/>
</dbReference>
<name>A0A175RDY2_9HYPH</name>
<dbReference type="Gene3D" id="1.10.189.10">
    <property type="entry name" value="Pyruvate Phosphate Dikinase, domain 2"/>
    <property type="match status" value="1"/>
</dbReference>
<evidence type="ECO:0000256" key="10">
    <source>
        <dbReference type="ARBA" id="ARBA00022840"/>
    </source>
</evidence>
<dbReference type="eggNOG" id="COG1080">
    <property type="taxonomic scope" value="Bacteria"/>
</dbReference>
<feature type="domain" description="PEP-utilising enzyme mobile" evidence="16">
    <location>
        <begin position="426"/>
        <end position="506"/>
    </location>
</feature>
<evidence type="ECO:0000256" key="4">
    <source>
        <dbReference type="ARBA" id="ARBA00011994"/>
    </source>
</evidence>
<dbReference type="PATRIC" id="fig|401562.3.peg.4114"/>
<dbReference type="Gene3D" id="3.50.30.10">
    <property type="entry name" value="Phosphohistidine domain"/>
    <property type="match status" value="1"/>
</dbReference>
<dbReference type="GO" id="GO:0050242">
    <property type="term" value="F:pyruvate, phosphate dikinase activity"/>
    <property type="evidence" value="ECO:0007669"/>
    <property type="project" value="UniProtKB-UniRule"/>
</dbReference>
<dbReference type="PIRSF" id="PIRSF000853">
    <property type="entry name" value="PPDK"/>
    <property type="match status" value="1"/>
</dbReference>
<dbReference type="EMBL" id="LDQA01000016">
    <property type="protein sequence ID" value="KTR06593.1"/>
    <property type="molecule type" value="Genomic_DNA"/>
</dbReference>
<feature type="binding site" evidence="15">
    <location>
        <position position="748"/>
    </location>
    <ligand>
        <name>Mg(2+)</name>
        <dbReference type="ChEBI" id="CHEBI:18420"/>
    </ligand>
</feature>
<dbReference type="EC" id="2.7.9.1" evidence="4 12"/>
<dbReference type="Pfam" id="PF00391">
    <property type="entry name" value="PEP-utilizers"/>
    <property type="match status" value="1"/>
</dbReference>
<feature type="binding site" evidence="14">
    <location>
        <position position="769"/>
    </location>
    <ligand>
        <name>substrate</name>
    </ligand>
</feature>
<dbReference type="InterPro" id="IPR018274">
    <property type="entry name" value="PEP_util_AS"/>
</dbReference>
<dbReference type="GO" id="GO:0046872">
    <property type="term" value="F:metal ion binding"/>
    <property type="evidence" value="ECO:0007669"/>
    <property type="project" value="UniProtKB-UniRule"/>
</dbReference>
<comment type="function">
    <text evidence="2">Catalyzes the reversible phosphorylation of pyruvate and phosphate.</text>
</comment>
<evidence type="ECO:0000256" key="9">
    <source>
        <dbReference type="ARBA" id="ARBA00022777"/>
    </source>
</evidence>
<evidence type="ECO:0000256" key="6">
    <source>
        <dbReference type="ARBA" id="ARBA00022679"/>
    </source>
</evidence>
<feature type="binding site" evidence="14">
    <location>
        <position position="770"/>
    </location>
    <ligand>
        <name>substrate</name>
    </ligand>
</feature>
<proteinExistence type="inferred from homology"/>
<feature type="active site" description="Proton donor" evidence="13">
    <location>
        <position position="834"/>
    </location>
</feature>
<dbReference type="InterPro" id="IPR023151">
    <property type="entry name" value="PEP_util_CS"/>
</dbReference>
<evidence type="ECO:0000256" key="5">
    <source>
        <dbReference type="ARBA" id="ARBA00020138"/>
    </source>
</evidence>
<gene>
    <name evidence="19" type="ORF">NS226_02985</name>
    <name evidence="20" type="ORF">NS365_06875</name>
</gene>
<dbReference type="PANTHER" id="PTHR22931">
    <property type="entry name" value="PHOSPHOENOLPYRUVATE DIKINASE-RELATED"/>
    <property type="match status" value="1"/>
</dbReference>
<keyword evidence="19" id="KW-0670">Pyruvate</keyword>
<dbReference type="SUPFAM" id="SSF52009">
    <property type="entry name" value="Phosphohistidine domain"/>
    <property type="match status" value="1"/>
</dbReference>
<keyword evidence="11 15" id="KW-0460">Magnesium</keyword>
<keyword evidence="10" id="KW-0067">ATP-binding</keyword>
<comment type="catalytic activity">
    <reaction evidence="12">
        <text>pyruvate + phosphate + ATP = phosphoenolpyruvate + AMP + diphosphate + H(+)</text>
        <dbReference type="Rhea" id="RHEA:10756"/>
        <dbReference type="ChEBI" id="CHEBI:15361"/>
        <dbReference type="ChEBI" id="CHEBI:15378"/>
        <dbReference type="ChEBI" id="CHEBI:30616"/>
        <dbReference type="ChEBI" id="CHEBI:33019"/>
        <dbReference type="ChEBI" id="CHEBI:43474"/>
        <dbReference type="ChEBI" id="CHEBI:58702"/>
        <dbReference type="ChEBI" id="CHEBI:456215"/>
        <dbReference type="EC" id="2.7.9.1"/>
    </reaction>
</comment>
<dbReference type="InterPro" id="IPR036637">
    <property type="entry name" value="Phosphohistidine_dom_sf"/>
</dbReference>
<evidence type="ECO:0000256" key="14">
    <source>
        <dbReference type="PIRSR" id="PIRSR000853-2"/>
    </source>
</evidence>
<dbReference type="NCBIfam" id="TIGR01828">
    <property type="entry name" value="pyru_phos_dikin"/>
    <property type="match status" value="1"/>
</dbReference>
<evidence type="ECO:0000313" key="21">
    <source>
        <dbReference type="Proteomes" id="UP000078272"/>
    </source>
</evidence>
<dbReference type="Gene3D" id="1.20.80.30">
    <property type="match status" value="1"/>
</dbReference>
<evidence type="ECO:0000256" key="3">
    <source>
        <dbReference type="ARBA" id="ARBA00007837"/>
    </source>
</evidence>